<dbReference type="SMART" id="SM00729">
    <property type="entry name" value="Elp3"/>
    <property type="match status" value="1"/>
</dbReference>
<accession>A0A1E3XAX0</accession>
<keyword evidence="2 6" id="KW-0949">S-adenosyl-L-methionine</keyword>
<comment type="catalytic activity">
    <reaction evidence="6">
        <text>3-[(1-carboxyvinyl)-oxy]benzoate + S-adenosyl-L-methionine + H2O = 6-amino-6-deoxyfutalosine + hydrogencarbonate + L-methionine + H(+)</text>
        <dbReference type="Rhea" id="RHEA:33075"/>
        <dbReference type="ChEBI" id="CHEBI:15377"/>
        <dbReference type="ChEBI" id="CHEBI:15378"/>
        <dbReference type="ChEBI" id="CHEBI:17544"/>
        <dbReference type="ChEBI" id="CHEBI:57844"/>
        <dbReference type="ChEBI" id="CHEBI:59789"/>
        <dbReference type="ChEBI" id="CHEBI:64286"/>
        <dbReference type="ChEBI" id="CHEBI:76981"/>
        <dbReference type="EC" id="2.5.1.120"/>
    </reaction>
</comment>
<gene>
    <name evidence="6" type="primary">mqnE</name>
    <name evidence="10" type="ORF">SCARUB_02126</name>
</gene>
<comment type="pathway">
    <text evidence="6">Quinol/quinone metabolism; menaquinone biosynthesis.</text>
</comment>
<dbReference type="AlphaFoldDB" id="A0A1E3XAX0"/>
<dbReference type="Proteomes" id="UP000094056">
    <property type="component" value="Unassembled WGS sequence"/>
</dbReference>
<dbReference type="EMBL" id="MAYW01000050">
    <property type="protein sequence ID" value="ODS32743.1"/>
    <property type="molecule type" value="Genomic_DNA"/>
</dbReference>
<dbReference type="CDD" id="cd01335">
    <property type="entry name" value="Radical_SAM"/>
    <property type="match status" value="1"/>
</dbReference>
<feature type="binding site" evidence="6 7">
    <location>
        <position position="79"/>
    </location>
    <ligand>
        <name>[4Fe-4S] cluster</name>
        <dbReference type="ChEBI" id="CHEBI:49883"/>
        <note>4Fe-4S-S-AdoMet</note>
    </ligand>
</feature>
<feature type="binding site" evidence="8">
    <location>
        <position position="184"/>
    </location>
    <ligand>
        <name>S-adenosyl-L-methionine</name>
        <dbReference type="ChEBI" id="CHEBI:59789"/>
    </ligand>
</feature>
<keyword evidence="5 6" id="KW-0411">Iron-sulfur</keyword>
<dbReference type="GO" id="GO:0051539">
    <property type="term" value="F:4 iron, 4 sulfur cluster binding"/>
    <property type="evidence" value="ECO:0007669"/>
    <property type="project" value="UniProtKB-KW"/>
</dbReference>
<dbReference type="SFLD" id="SFLDG01388">
    <property type="entry name" value="7_8-didemethyl-8-hydroxy-5-dea"/>
    <property type="match status" value="1"/>
</dbReference>
<dbReference type="GO" id="GO:0044689">
    <property type="term" value="F:7,8-didemethyl-8-hydroxy-5-deazariboflavin synthase activity"/>
    <property type="evidence" value="ECO:0007669"/>
    <property type="project" value="TreeGrafter"/>
</dbReference>
<dbReference type="SFLD" id="SFLDF00342">
    <property type="entry name" value="cyclic_dehypoxanthine_futalosi"/>
    <property type="match status" value="1"/>
</dbReference>
<dbReference type="SFLD" id="SFLDG01389">
    <property type="entry name" value="menaquinone_synthsis_involved"/>
    <property type="match status" value="1"/>
</dbReference>
<dbReference type="InterPro" id="IPR013785">
    <property type="entry name" value="Aldolase_TIM"/>
</dbReference>
<evidence type="ECO:0000313" key="11">
    <source>
        <dbReference type="Proteomes" id="UP000094056"/>
    </source>
</evidence>
<dbReference type="PANTHER" id="PTHR43076">
    <property type="entry name" value="FO SYNTHASE (COFH)"/>
    <property type="match status" value="1"/>
</dbReference>
<comment type="similarity">
    <text evidence="6">Belongs to the radical SAM superfamily. MqnE family.</text>
</comment>
<dbReference type="UniPathway" id="UPA00079"/>
<name>A0A1E3XAX0_9BACT</name>
<dbReference type="InterPro" id="IPR045567">
    <property type="entry name" value="CofH/MnqC-like_C"/>
</dbReference>
<comment type="cofactor">
    <cofactor evidence="6 7">
        <name>[4Fe-4S] cluster</name>
        <dbReference type="ChEBI" id="CHEBI:49883"/>
    </cofactor>
    <text evidence="6 7">Binds 1 [4Fe-4S] cluster. The cluster is coordinated with 3 cysteines and an exchangeable S-adenosyl-L-methionine.</text>
</comment>
<reference evidence="10 11" key="1">
    <citation type="submission" date="2016-07" db="EMBL/GenBank/DDBJ databases">
        <title>Draft genome of Scalindua rubra, obtained from a brine-seawater interface in the Red Sea, sheds light on salt adaptation in anammox bacteria.</title>
        <authorList>
            <person name="Speth D.R."/>
            <person name="Lagkouvardos I."/>
            <person name="Wang Y."/>
            <person name="Qian P.-Y."/>
            <person name="Dutilh B.E."/>
            <person name="Jetten M.S."/>
        </authorList>
    </citation>
    <scope>NUCLEOTIDE SEQUENCE [LARGE SCALE GENOMIC DNA]</scope>
    <source>
        <strain evidence="10">BSI-1</strain>
    </source>
</reference>
<comment type="caution">
    <text evidence="10">The sequence shown here is derived from an EMBL/GenBank/DDBJ whole genome shotgun (WGS) entry which is preliminary data.</text>
</comment>
<organism evidence="10 11">
    <name type="scientific">Candidatus Scalindua rubra</name>
    <dbReference type="NCBI Taxonomy" id="1872076"/>
    <lineage>
        <taxon>Bacteria</taxon>
        <taxon>Pseudomonadati</taxon>
        <taxon>Planctomycetota</taxon>
        <taxon>Candidatus Brocadiia</taxon>
        <taxon>Candidatus Brocadiales</taxon>
        <taxon>Candidatus Scalinduaceae</taxon>
        <taxon>Candidatus Scalindua</taxon>
    </lineage>
</organism>
<dbReference type="SFLD" id="SFLDF00343">
    <property type="entry name" value="aminofutalosine_synthase_(mqnE"/>
    <property type="match status" value="1"/>
</dbReference>
<evidence type="ECO:0000256" key="3">
    <source>
        <dbReference type="ARBA" id="ARBA00022723"/>
    </source>
</evidence>
<evidence type="ECO:0000256" key="4">
    <source>
        <dbReference type="ARBA" id="ARBA00023004"/>
    </source>
</evidence>
<dbReference type="Pfam" id="PF19288">
    <property type="entry name" value="CofH_C"/>
    <property type="match status" value="1"/>
</dbReference>
<keyword evidence="6" id="KW-0474">Menaquinone biosynthesis</keyword>
<evidence type="ECO:0000259" key="9">
    <source>
        <dbReference type="PROSITE" id="PS51918"/>
    </source>
</evidence>
<keyword evidence="6" id="KW-0808">Transferase</keyword>
<dbReference type="InterPro" id="IPR034405">
    <property type="entry name" value="F420"/>
</dbReference>
<dbReference type="InterPro" id="IPR022432">
    <property type="entry name" value="MqnE"/>
</dbReference>
<protein>
    <recommendedName>
        <fullName evidence="6">Aminodeoxyfutalosine synthase</fullName>
        <shortName evidence="6">AFL synthase</shortName>
        <shortName evidence="6">Aminofutalosine synthase</shortName>
        <ecNumber evidence="6">2.5.1.120</ecNumber>
    </recommendedName>
    <alternativeName>
        <fullName evidence="6">Menaquinone biosynthetic enzyme MqnE</fullName>
    </alternativeName>
</protein>
<dbReference type="Pfam" id="PF04055">
    <property type="entry name" value="Radical_SAM"/>
    <property type="match status" value="1"/>
</dbReference>
<keyword evidence="3 6" id="KW-0479">Metal-binding</keyword>
<dbReference type="GO" id="GO:0102573">
    <property type="term" value="F:aminodeoxyfutalosine synthase activity"/>
    <property type="evidence" value="ECO:0007669"/>
    <property type="project" value="UniProtKB-EC"/>
</dbReference>
<dbReference type="SFLD" id="SFLDS00029">
    <property type="entry name" value="Radical_SAM"/>
    <property type="match status" value="1"/>
</dbReference>
<dbReference type="NCBIfam" id="TIGR03700">
    <property type="entry name" value="mena_SCO4494"/>
    <property type="match status" value="1"/>
</dbReference>
<keyword evidence="4 6" id="KW-0408">Iron</keyword>
<dbReference type="InterPro" id="IPR006638">
    <property type="entry name" value="Elp3/MiaA/NifB-like_rSAM"/>
</dbReference>
<feature type="binding site" evidence="6 7">
    <location>
        <position position="76"/>
    </location>
    <ligand>
        <name>[4Fe-4S] cluster</name>
        <dbReference type="ChEBI" id="CHEBI:49883"/>
        <note>4Fe-4S-S-AdoMet</note>
    </ligand>
</feature>
<dbReference type="EC" id="2.5.1.120" evidence="6"/>
<dbReference type="PROSITE" id="PS51918">
    <property type="entry name" value="RADICAL_SAM"/>
    <property type="match status" value="1"/>
</dbReference>
<feature type="binding site" evidence="8">
    <location>
        <position position="78"/>
    </location>
    <ligand>
        <name>S-adenosyl-L-methionine</name>
        <dbReference type="ChEBI" id="CHEBI:59789"/>
    </ligand>
</feature>
<keyword evidence="1 6" id="KW-0004">4Fe-4S</keyword>
<dbReference type="Gene3D" id="3.20.20.70">
    <property type="entry name" value="Aldolase class I"/>
    <property type="match status" value="1"/>
</dbReference>
<feature type="domain" description="Radical SAM core" evidence="9">
    <location>
        <begin position="58"/>
        <end position="285"/>
    </location>
</feature>
<dbReference type="InterPro" id="IPR020050">
    <property type="entry name" value="FO_synthase_su2"/>
</dbReference>
<dbReference type="SUPFAM" id="SSF102114">
    <property type="entry name" value="Radical SAM enzymes"/>
    <property type="match status" value="1"/>
</dbReference>
<dbReference type="GO" id="GO:0005506">
    <property type="term" value="F:iron ion binding"/>
    <property type="evidence" value="ECO:0007669"/>
    <property type="project" value="UniProtKB-UniRule"/>
</dbReference>
<sequence>MQLVHTTLNTDLSDIQEKVIDGYRLEYEDGVKLFESPDILAIGYLANLIRERKNNNKTYYIINRHINYTNICKNRCKFCAFSRDNGEDGAYQMSIKEILDNASQIIHEKATELHIVGGLHPELGLDYYVEMISSIHERFPDVHLQAFTAVEIAHFAEISGISIRETLKELKKAGLGSLPGGGAEIFSPNIRKELCPEKLSGEEWLNTMREAHSSGLRSNATMLYGHIEKNEERVNHLLKLRELQDETNGFMSFIPLAFHPKNTDLKDFSNTAGILDLKMLAIGRLMLDNFDHIKAFWIMLGIKLAQVSLSFGVDDIDGTVAEEKITHSAGAQTPEALTVGEIKSLIEETGREPVERDTLYNRIR</sequence>
<evidence type="ECO:0000256" key="8">
    <source>
        <dbReference type="PIRSR" id="PIRSR004762-2"/>
    </source>
</evidence>
<dbReference type="InterPro" id="IPR058240">
    <property type="entry name" value="rSAM_sf"/>
</dbReference>
<evidence type="ECO:0000256" key="5">
    <source>
        <dbReference type="ARBA" id="ARBA00023014"/>
    </source>
</evidence>
<dbReference type="PIRSF" id="PIRSF004762">
    <property type="entry name" value="CHP00423"/>
    <property type="match status" value="1"/>
</dbReference>
<evidence type="ECO:0000256" key="7">
    <source>
        <dbReference type="PIRSR" id="PIRSR004762-1"/>
    </source>
</evidence>
<dbReference type="GO" id="GO:0009234">
    <property type="term" value="P:menaquinone biosynthetic process"/>
    <property type="evidence" value="ECO:0007669"/>
    <property type="project" value="UniProtKB-UniRule"/>
</dbReference>
<evidence type="ECO:0000256" key="6">
    <source>
        <dbReference type="HAMAP-Rule" id="MF_00993"/>
    </source>
</evidence>
<dbReference type="InterPro" id="IPR007197">
    <property type="entry name" value="rSAM"/>
</dbReference>
<dbReference type="NCBIfam" id="TIGR00423">
    <property type="entry name" value="CofH family radical SAM protein"/>
    <property type="match status" value="1"/>
</dbReference>
<dbReference type="PATRIC" id="fig|1872076.5.peg.2504"/>
<comment type="function">
    <text evidence="6">Radical SAM enzyme that catalyzes the addition of the adenosyl radical to the double bond of 3-[(1-carboxyvinyl)oxy]benzoate, leading to aminodeoxyfutalosine (AFL), a key intermediate in the formation of menaquinone (MK, vitamin K2) from chorismate.</text>
</comment>
<dbReference type="SFLD" id="SFLDG01064">
    <property type="entry name" value="F420__menaquinone_cofactor_bio"/>
    <property type="match status" value="1"/>
</dbReference>
<dbReference type="PANTHER" id="PTHR43076:SF7">
    <property type="entry name" value="AMINODEOXYFUTALOSINE SYNTHASE"/>
    <property type="match status" value="1"/>
</dbReference>
<evidence type="ECO:0000256" key="2">
    <source>
        <dbReference type="ARBA" id="ARBA00022691"/>
    </source>
</evidence>
<evidence type="ECO:0000256" key="1">
    <source>
        <dbReference type="ARBA" id="ARBA00022485"/>
    </source>
</evidence>
<feature type="binding site" evidence="6 7">
    <location>
        <position position="72"/>
    </location>
    <ligand>
        <name>[4Fe-4S] cluster</name>
        <dbReference type="ChEBI" id="CHEBI:49883"/>
        <note>4Fe-4S-S-AdoMet</note>
    </ligand>
</feature>
<evidence type="ECO:0000313" key="10">
    <source>
        <dbReference type="EMBL" id="ODS32743.1"/>
    </source>
</evidence>
<dbReference type="HAMAP" id="MF_00993">
    <property type="entry name" value="MqnE"/>
    <property type="match status" value="1"/>
</dbReference>
<proteinExistence type="inferred from homology"/>